<gene>
    <name evidence="1" type="ORF">CJD50_03900</name>
</gene>
<dbReference type="EMBL" id="NQMS01000001">
    <property type="protein sequence ID" value="PAV98614.1"/>
    <property type="molecule type" value="Genomic_DNA"/>
</dbReference>
<name>A0A2A2MHK2_9GAMM</name>
<reference evidence="1 2" key="1">
    <citation type="submission" date="2017-08" db="EMBL/GenBank/DDBJ databases">
        <title>Draft Genome Sequence of Hafnia alvei CITHA-6 Isolated from Raw Bovine Milk.</title>
        <authorList>
            <person name="Culligan E.P."/>
            <person name="Mcsweeney A."/>
            <person name="O'Doherty C."/>
            <person name="Gleeson E."/>
            <person name="O'Riordan D."/>
            <person name="Sleator R.D."/>
        </authorList>
    </citation>
    <scope>NUCLEOTIDE SEQUENCE [LARGE SCALE GENOMIC DNA]</scope>
    <source>
        <strain evidence="1 2">CITHA-6</strain>
    </source>
</reference>
<evidence type="ECO:0000313" key="1">
    <source>
        <dbReference type="EMBL" id="PAV98614.1"/>
    </source>
</evidence>
<dbReference type="AlphaFoldDB" id="A0A2A2MHK2"/>
<dbReference type="RefSeq" id="WP_039187610.1">
    <property type="nucleotide sequence ID" value="NZ_CAUFSP010000032.1"/>
</dbReference>
<keyword evidence="2" id="KW-1185">Reference proteome</keyword>
<comment type="caution">
    <text evidence="1">The sequence shown here is derived from an EMBL/GenBank/DDBJ whole genome shotgun (WGS) entry which is preliminary data.</text>
</comment>
<accession>A0A2A2MHK2</accession>
<evidence type="ECO:0000313" key="2">
    <source>
        <dbReference type="Proteomes" id="UP000218796"/>
    </source>
</evidence>
<sequence length="68" mass="7206">MTSANEQCKVTPLGMIEGCYATLQWVLGYGFPEPHEKAHARLETTHSASASVSLGLPERAVACGDASE</sequence>
<proteinExistence type="predicted"/>
<dbReference type="Proteomes" id="UP000218796">
    <property type="component" value="Unassembled WGS sequence"/>
</dbReference>
<organism evidence="1 2">
    <name type="scientific">Hafnia paralvei</name>
    <dbReference type="NCBI Taxonomy" id="546367"/>
    <lineage>
        <taxon>Bacteria</taxon>
        <taxon>Pseudomonadati</taxon>
        <taxon>Pseudomonadota</taxon>
        <taxon>Gammaproteobacteria</taxon>
        <taxon>Enterobacterales</taxon>
        <taxon>Hafniaceae</taxon>
        <taxon>Hafnia</taxon>
    </lineage>
</organism>
<protein>
    <submittedName>
        <fullName evidence="1">Uncharacterized protein</fullName>
    </submittedName>
</protein>